<dbReference type="Proteomes" id="UP001157502">
    <property type="component" value="Chromosome 24"/>
</dbReference>
<reference evidence="1" key="1">
    <citation type="submission" date="2021-05" db="EMBL/GenBank/DDBJ databases">
        <authorList>
            <person name="Pan Q."/>
            <person name="Jouanno E."/>
            <person name="Zahm M."/>
            <person name="Klopp C."/>
            <person name="Cabau C."/>
            <person name="Louis A."/>
            <person name="Berthelot C."/>
            <person name="Parey E."/>
            <person name="Roest Crollius H."/>
            <person name="Montfort J."/>
            <person name="Robinson-Rechavi M."/>
            <person name="Bouchez O."/>
            <person name="Lampietro C."/>
            <person name="Lopez Roques C."/>
            <person name="Donnadieu C."/>
            <person name="Postlethwait J."/>
            <person name="Bobe J."/>
            <person name="Dillon D."/>
            <person name="Chandos A."/>
            <person name="von Hippel F."/>
            <person name="Guiguen Y."/>
        </authorList>
    </citation>
    <scope>NUCLEOTIDE SEQUENCE</scope>
    <source>
        <strain evidence="1">YG-Jan2019</strain>
    </source>
</reference>
<name>A0ACC2FN61_DALPE</name>
<keyword evidence="2" id="KW-1185">Reference proteome</keyword>
<dbReference type="EMBL" id="CM055751">
    <property type="protein sequence ID" value="KAJ7992811.1"/>
    <property type="molecule type" value="Genomic_DNA"/>
</dbReference>
<comment type="caution">
    <text evidence="1">The sequence shown here is derived from an EMBL/GenBank/DDBJ whole genome shotgun (WGS) entry which is preliminary data.</text>
</comment>
<protein>
    <submittedName>
        <fullName evidence="1">Uncharacterized protein</fullName>
    </submittedName>
</protein>
<evidence type="ECO:0000313" key="1">
    <source>
        <dbReference type="EMBL" id="KAJ7992811.1"/>
    </source>
</evidence>
<accession>A0ACC2FN61</accession>
<gene>
    <name evidence="1" type="ORF">DPEC_G00265590</name>
</gene>
<organism evidence="1 2">
    <name type="scientific">Dallia pectoralis</name>
    <name type="common">Alaska blackfish</name>
    <dbReference type="NCBI Taxonomy" id="75939"/>
    <lineage>
        <taxon>Eukaryota</taxon>
        <taxon>Metazoa</taxon>
        <taxon>Chordata</taxon>
        <taxon>Craniata</taxon>
        <taxon>Vertebrata</taxon>
        <taxon>Euteleostomi</taxon>
        <taxon>Actinopterygii</taxon>
        <taxon>Neopterygii</taxon>
        <taxon>Teleostei</taxon>
        <taxon>Protacanthopterygii</taxon>
        <taxon>Esociformes</taxon>
        <taxon>Umbridae</taxon>
        <taxon>Dallia</taxon>
    </lineage>
</organism>
<evidence type="ECO:0000313" key="2">
    <source>
        <dbReference type="Proteomes" id="UP001157502"/>
    </source>
</evidence>
<sequence>MCLTKATSASDCPERQMSQMHPMSGPREPQPRHTCPSRERWNCLHCGIAFRRDFANSVVRAGHEHSYDALVQFGNAPITNLVNLQWKRDALEKHIAERATHATVNGDRLLTEYMEKRQTRHRAQSKQQQQRKPTCTIKWKRPVCMQKKKGLERCLSEHGCSRSSSDDPENVLFYFKSSNM</sequence>
<proteinExistence type="predicted"/>